<dbReference type="OrthoDB" id="270352at2"/>
<dbReference type="KEGG" id="lcre:Pla8534_27770"/>
<feature type="compositionally biased region" description="Basic and acidic residues" evidence="1">
    <location>
        <begin position="138"/>
        <end position="147"/>
    </location>
</feature>
<keyword evidence="3" id="KW-1185">Reference proteome</keyword>
<proteinExistence type="predicted"/>
<dbReference type="AlphaFoldDB" id="A0A518DT40"/>
<evidence type="ECO:0000313" key="3">
    <source>
        <dbReference type="Proteomes" id="UP000317648"/>
    </source>
</evidence>
<name>A0A518DT40_9BACT</name>
<dbReference type="RefSeq" id="WP_145053756.1">
    <property type="nucleotide sequence ID" value="NZ_CP036433.1"/>
</dbReference>
<feature type="compositionally biased region" description="Acidic residues" evidence="1">
    <location>
        <begin position="195"/>
        <end position="206"/>
    </location>
</feature>
<organism evidence="2 3">
    <name type="scientific">Lignipirellula cremea</name>
    <dbReference type="NCBI Taxonomy" id="2528010"/>
    <lineage>
        <taxon>Bacteria</taxon>
        <taxon>Pseudomonadati</taxon>
        <taxon>Planctomycetota</taxon>
        <taxon>Planctomycetia</taxon>
        <taxon>Pirellulales</taxon>
        <taxon>Pirellulaceae</taxon>
        <taxon>Lignipirellula</taxon>
    </lineage>
</organism>
<reference evidence="2 3" key="1">
    <citation type="submission" date="2019-02" db="EMBL/GenBank/DDBJ databases">
        <title>Deep-cultivation of Planctomycetes and their phenomic and genomic characterization uncovers novel biology.</title>
        <authorList>
            <person name="Wiegand S."/>
            <person name="Jogler M."/>
            <person name="Boedeker C."/>
            <person name="Pinto D."/>
            <person name="Vollmers J."/>
            <person name="Rivas-Marin E."/>
            <person name="Kohn T."/>
            <person name="Peeters S.H."/>
            <person name="Heuer A."/>
            <person name="Rast P."/>
            <person name="Oberbeckmann S."/>
            <person name="Bunk B."/>
            <person name="Jeske O."/>
            <person name="Meyerdierks A."/>
            <person name="Storesund J.E."/>
            <person name="Kallscheuer N."/>
            <person name="Luecker S."/>
            <person name="Lage O.M."/>
            <person name="Pohl T."/>
            <person name="Merkel B.J."/>
            <person name="Hornburger P."/>
            <person name="Mueller R.-W."/>
            <person name="Bruemmer F."/>
            <person name="Labrenz M."/>
            <person name="Spormann A.M."/>
            <person name="Op den Camp H."/>
            <person name="Overmann J."/>
            <person name="Amann R."/>
            <person name="Jetten M.S.M."/>
            <person name="Mascher T."/>
            <person name="Medema M.H."/>
            <person name="Devos D.P."/>
            <person name="Kaster A.-K."/>
            <person name="Ovreas L."/>
            <person name="Rohde M."/>
            <person name="Galperin M.Y."/>
            <person name="Jogler C."/>
        </authorList>
    </citation>
    <scope>NUCLEOTIDE SEQUENCE [LARGE SCALE GENOMIC DNA]</scope>
    <source>
        <strain evidence="2 3">Pla85_3_4</strain>
    </source>
</reference>
<protein>
    <submittedName>
        <fullName evidence="2">Uncharacterized protein</fullName>
    </submittedName>
</protein>
<evidence type="ECO:0000256" key="1">
    <source>
        <dbReference type="SAM" id="MobiDB-lite"/>
    </source>
</evidence>
<feature type="region of interest" description="Disordered" evidence="1">
    <location>
        <begin position="123"/>
        <end position="147"/>
    </location>
</feature>
<accession>A0A518DT40</accession>
<sequence>MVVRLSDSVICGELFNTNNYTTHGWVGLQGFDRPLMLQLTGNPSPDLAGRRIRFEVRTSLPEPSDEQEARLAELAWQQVGPTCEMTLQCPTDARPCLHLEWLSQNGRMVIDLVDPVIEYLDIEEEEDEEDDVDWGVQDLDRDDVRDGLDDDLDELDSLFADEDDDDDDPYGLLPPDLNEHFEAEAWKTDRSIEPQGDDADDAEEDSEATLRELRLMDELIERGEGDLIRTIFDRPLRFPRPEHISDEEIEGHLKLLLAELALFGIALDMCEHYTPRQAYRLLLEEICSQQRAYPELRNTQWVQHFMTSEYCPQCEAEIEREFSETDGDRTEDDEA</sequence>
<dbReference type="Proteomes" id="UP000317648">
    <property type="component" value="Chromosome"/>
</dbReference>
<feature type="region of interest" description="Disordered" evidence="1">
    <location>
        <begin position="185"/>
        <end position="206"/>
    </location>
</feature>
<evidence type="ECO:0000313" key="2">
    <source>
        <dbReference type="EMBL" id="QDU94968.1"/>
    </source>
</evidence>
<dbReference type="EMBL" id="CP036433">
    <property type="protein sequence ID" value="QDU94968.1"/>
    <property type="molecule type" value="Genomic_DNA"/>
</dbReference>
<gene>
    <name evidence="2" type="ORF">Pla8534_27770</name>
</gene>
<feature type="compositionally biased region" description="Acidic residues" evidence="1">
    <location>
        <begin position="123"/>
        <end position="133"/>
    </location>
</feature>